<dbReference type="Gene3D" id="1.10.150.20">
    <property type="entry name" value="5' to 3' exonuclease, C-terminal subdomain"/>
    <property type="match status" value="2"/>
</dbReference>
<dbReference type="InterPro" id="IPR012340">
    <property type="entry name" value="NA-bd_OB-fold"/>
</dbReference>
<evidence type="ECO:0000256" key="8">
    <source>
        <dbReference type="ARBA" id="ARBA00023027"/>
    </source>
</evidence>
<evidence type="ECO:0000313" key="14">
    <source>
        <dbReference type="EMBL" id="MFD1427860.1"/>
    </source>
</evidence>
<evidence type="ECO:0000256" key="11">
    <source>
        <dbReference type="ARBA" id="ARBA00034005"/>
    </source>
</evidence>
<dbReference type="Gene3D" id="1.10.287.610">
    <property type="entry name" value="Helix hairpin bin"/>
    <property type="match status" value="1"/>
</dbReference>
<feature type="binding site" evidence="12">
    <location>
        <position position="406"/>
    </location>
    <ligand>
        <name>Zn(2+)</name>
        <dbReference type="ChEBI" id="CHEBI:29105"/>
    </ligand>
</feature>
<dbReference type="NCBIfam" id="TIGR00575">
    <property type="entry name" value="dnlj"/>
    <property type="match status" value="1"/>
</dbReference>
<feature type="binding site" evidence="12">
    <location>
        <position position="114"/>
    </location>
    <ligand>
        <name>NAD(+)</name>
        <dbReference type="ChEBI" id="CHEBI:57540"/>
    </ligand>
</feature>
<feature type="binding site" evidence="12">
    <location>
        <position position="429"/>
    </location>
    <ligand>
        <name>Zn(2+)</name>
        <dbReference type="ChEBI" id="CHEBI:29105"/>
    </ligand>
</feature>
<dbReference type="InterPro" id="IPR013840">
    <property type="entry name" value="DNAligase_N"/>
</dbReference>
<protein>
    <recommendedName>
        <fullName evidence="12">DNA ligase</fullName>
        <ecNumber evidence="12">6.5.1.2</ecNumber>
    </recommendedName>
    <alternativeName>
        <fullName evidence="12">Polydeoxyribonucleotide synthase [NAD(+)]</fullName>
    </alternativeName>
</protein>
<dbReference type="SMART" id="SM00292">
    <property type="entry name" value="BRCT"/>
    <property type="match status" value="1"/>
</dbReference>
<dbReference type="Gene3D" id="2.40.50.140">
    <property type="entry name" value="Nucleic acid-binding proteins"/>
    <property type="match status" value="1"/>
</dbReference>
<keyword evidence="4 12" id="KW-0479">Metal-binding</keyword>
<dbReference type="Pfam" id="PF12826">
    <property type="entry name" value="HHH_2"/>
    <property type="match status" value="1"/>
</dbReference>
<dbReference type="NCBIfam" id="NF005932">
    <property type="entry name" value="PRK07956.1"/>
    <property type="match status" value="1"/>
</dbReference>
<dbReference type="PANTHER" id="PTHR23389">
    <property type="entry name" value="CHROMOSOME TRANSMISSION FIDELITY FACTOR 18"/>
    <property type="match status" value="1"/>
</dbReference>
<feature type="binding site" evidence="12">
    <location>
        <position position="171"/>
    </location>
    <ligand>
        <name>NAD(+)</name>
        <dbReference type="ChEBI" id="CHEBI:57540"/>
    </ligand>
</feature>
<feature type="binding site" evidence="12">
    <location>
        <position position="312"/>
    </location>
    <ligand>
        <name>NAD(+)</name>
        <dbReference type="ChEBI" id="CHEBI:57540"/>
    </ligand>
</feature>
<dbReference type="Pfam" id="PF01653">
    <property type="entry name" value="DNA_ligase_aden"/>
    <property type="match status" value="1"/>
</dbReference>
<dbReference type="InterPro" id="IPR004150">
    <property type="entry name" value="NAD_DNA_ligase_OB"/>
</dbReference>
<dbReference type="SMART" id="SM00278">
    <property type="entry name" value="HhH1"/>
    <property type="match status" value="3"/>
</dbReference>
<dbReference type="SUPFAM" id="SSF47781">
    <property type="entry name" value="RuvA domain 2-like"/>
    <property type="match status" value="1"/>
</dbReference>
<keyword evidence="3 12" id="KW-0235">DNA replication</keyword>
<organism evidence="14 15">
    <name type="scientific">Kroppenstedtia sanguinis</name>
    <dbReference type="NCBI Taxonomy" id="1380684"/>
    <lineage>
        <taxon>Bacteria</taxon>
        <taxon>Bacillati</taxon>
        <taxon>Bacillota</taxon>
        <taxon>Bacilli</taxon>
        <taxon>Bacillales</taxon>
        <taxon>Thermoactinomycetaceae</taxon>
        <taxon>Kroppenstedtia</taxon>
    </lineage>
</organism>
<feature type="binding site" evidence="12">
    <location>
        <position position="409"/>
    </location>
    <ligand>
        <name>Zn(2+)</name>
        <dbReference type="ChEBI" id="CHEBI:29105"/>
    </ligand>
</feature>
<evidence type="ECO:0000256" key="4">
    <source>
        <dbReference type="ARBA" id="ARBA00022723"/>
    </source>
</evidence>
<dbReference type="SUPFAM" id="SSF52113">
    <property type="entry name" value="BRCT domain"/>
    <property type="match status" value="1"/>
</dbReference>
<keyword evidence="2 12" id="KW-0436">Ligase</keyword>
<feature type="binding site" evidence="12">
    <location>
        <begin position="83"/>
        <end position="84"/>
    </location>
    <ligand>
        <name>NAD(+)</name>
        <dbReference type="ChEBI" id="CHEBI:57540"/>
    </ligand>
</feature>
<keyword evidence="10 12" id="KW-0464">Manganese</keyword>
<keyword evidence="6 12" id="KW-0862">Zinc</keyword>
<dbReference type="InterPro" id="IPR010994">
    <property type="entry name" value="RuvA_2-like"/>
</dbReference>
<reference evidence="15" key="1">
    <citation type="journal article" date="2019" name="Int. J. Syst. Evol. Microbiol.">
        <title>The Global Catalogue of Microorganisms (GCM) 10K type strain sequencing project: providing services to taxonomists for standard genome sequencing and annotation.</title>
        <authorList>
            <consortium name="The Broad Institute Genomics Platform"/>
            <consortium name="The Broad Institute Genome Sequencing Center for Infectious Disease"/>
            <person name="Wu L."/>
            <person name="Ma J."/>
        </authorList>
    </citation>
    <scope>NUCLEOTIDE SEQUENCE [LARGE SCALE GENOMIC DNA]</scope>
    <source>
        <strain evidence="15">S1</strain>
    </source>
</reference>
<keyword evidence="15" id="KW-1185">Reference proteome</keyword>
<dbReference type="Proteomes" id="UP001597282">
    <property type="component" value="Unassembled WGS sequence"/>
</dbReference>
<dbReference type="CDD" id="cd00114">
    <property type="entry name" value="LIGANc"/>
    <property type="match status" value="1"/>
</dbReference>
<feature type="active site" description="N6-AMP-lysine intermediate" evidence="12">
    <location>
        <position position="116"/>
    </location>
</feature>
<gene>
    <name evidence="12 14" type="primary">ligA</name>
    <name evidence="14" type="ORF">ACFQ4Y_13205</name>
</gene>
<dbReference type="HAMAP" id="MF_01588">
    <property type="entry name" value="DNA_ligase_A"/>
    <property type="match status" value="1"/>
</dbReference>
<dbReference type="Gene3D" id="3.30.470.30">
    <property type="entry name" value="DNA ligase/mRNA capping enzyme"/>
    <property type="match status" value="1"/>
</dbReference>
<dbReference type="InterPro" id="IPR033136">
    <property type="entry name" value="DNA_ligase_CS"/>
</dbReference>
<dbReference type="SUPFAM" id="SSF50249">
    <property type="entry name" value="Nucleic acid-binding proteins"/>
    <property type="match status" value="1"/>
</dbReference>
<dbReference type="InterPro" id="IPR004149">
    <property type="entry name" value="Znf_DNAligase_C4"/>
</dbReference>
<dbReference type="CDD" id="cd17748">
    <property type="entry name" value="BRCT_DNA_ligase_like"/>
    <property type="match status" value="1"/>
</dbReference>
<proteinExistence type="inferred from homology"/>
<dbReference type="InterPro" id="IPR003583">
    <property type="entry name" value="Hlx-hairpin-Hlx_DNA-bd_motif"/>
</dbReference>
<dbReference type="RefSeq" id="WP_380166221.1">
    <property type="nucleotide sequence ID" value="NZ_JBHTNU010000014.1"/>
</dbReference>
<evidence type="ECO:0000256" key="5">
    <source>
        <dbReference type="ARBA" id="ARBA00022763"/>
    </source>
</evidence>
<comment type="similarity">
    <text evidence="12">Belongs to the NAD-dependent DNA ligase family. LigA subfamily.</text>
</comment>
<feature type="binding site" evidence="12">
    <location>
        <position position="288"/>
    </location>
    <ligand>
        <name>NAD(+)</name>
        <dbReference type="ChEBI" id="CHEBI:57540"/>
    </ligand>
</feature>
<dbReference type="EMBL" id="JBHTNU010000014">
    <property type="protein sequence ID" value="MFD1427860.1"/>
    <property type="molecule type" value="Genomic_DNA"/>
</dbReference>
<dbReference type="InterPro" id="IPR041663">
    <property type="entry name" value="DisA/LigA_HHH"/>
</dbReference>
<feature type="binding site" evidence="12">
    <location>
        <position position="137"/>
    </location>
    <ligand>
        <name>NAD(+)</name>
        <dbReference type="ChEBI" id="CHEBI:57540"/>
    </ligand>
</feature>
<comment type="function">
    <text evidence="1 12">DNA ligase that catalyzes the formation of phosphodiester linkages between 5'-phosphoryl and 3'-hydroxyl groups in double-stranded DNA using NAD as a coenzyme and as the energy source for the reaction. It is essential for DNA replication and repair of damaged DNA.</text>
</comment>
<name>A0ABW4CDJ6_9BACL</name>
<keyword evidence="8 12" id="KW-0520">NAD</keyword>
<dbReference type="Pfam" id="PF03120">
    <property type="entry name" value="OB_DNA_ligase"/>
    <property type="match status" value="1"/>
</dbReference>
<evidence type="ECO:0000256" key="7">
    <source>
        <dbReference type="ARBA" id="ARBA00022842"/>
    </source>
</evidence>
<dbReference type="InterPro" id="IPR036420">
    <property type="entry name" value="BRCT_dom_sf"/>
</dbReference>
<evidence type="ECO:0000313" key="15">
    <source>
        <dbReference type="Proteomes" id="UP001597282"/>
    </source>
</evidence>
<dbReference type="EC" id="6.5.1.2" evidence="12"/>
<dbReference type="PROSITE" id="PS50172">
    <property type="entry name" value="BRCT"/>
    <property type="match status" value="1"/>
</dbReference>
<accession>A0ABW4CDJ6</accession>
<evidence type="ECO:0000256" key="3">
    <source>
        <dbReference type="ARBA" id="ARBA00022705"/>
    </source>
</evidence>
<evidence type="ECO:0000256" key="6">
    <source>
        <dbReference type="ARBA" id="ARBA00022833"/>
    </source>
</evidence>
<dbReference type="GO" id="GO:0003911">
    <property type="term" value="F:DNA ligase (NAD+) activity"/>
    <property type="evidence" value="ECO:0007669"/>
    <property type="project" value="UniProtKB-EC"/>
</dbReference>
<dbReference type="PROSITE" id="PS01056">
    <property type="entry name" value="DNA_LIGASE_N2"/>
    <property type="match status" value="1"/>
</dbReference>
<dbReference type="Pfam" id="PF00533">
    <property type="entry name" value="BRCT"/>
    <property type="match status" value="1"/>
</dbReference>
<dbReference type="Gene3D" id="6.20.10.30">
    <property type="match status" value="1"/>
</dbReference>
<comment type="catalytic activity">
    <reaction evidence="11 12">
        <text>NAD(+) + (deoxyribonucleotide)n-3'-hydroxyl + 5'-phospho-(deoxyribonucleotide)m = (deoxyribonucleotide)n+m + AMP + beta-nicotinamide D-nucleotide.</text>
        <dbReference type="EC" id="6.5.1.2"/>
    </reaction>
</comment>
<evidence type="ECO:0000256" key="2">
    <source>
        <dbReference type="ARBA" id="ARBA00022598"/>
    </source>
</evidence>
<dbReference type="SUPFAM" id="SSF56091">
    <property type="entry name" value="DNA ligase/mRNA capping enzyme, catalytic domain"/>
    <property type="match status" value="1"/>
</dbReference>
<feature type="binding site" evidence="12">
    <location>
        <begin position="34"/>
        <end position="38"/>
    </location>
    <ligand>
        <name>NAD(+)</name>
        <dbReference type="ChEBI" id="CHEBI:57540"/>
    </ligand>
</feature>
<dbReference type="PANTHER" id="PTHR23389:SF9">
    <property type="entry name" value="DNA LIGASE"/>
    <property type="match status" value="1"/>
</dbReference>
<dbReference type="Gene3D" id="3.40.50.10190">
    <property type="entry name" value="BRCT domain"/>
    <property type="match status" value="1"/>
</dbReference>
<dbReference type="InterPro" id="IPR001357">
    <property type="entry name" value="BRCT_dom"/>
</dbReference>
<keyword evidence="7 12" id="KW-0460">Magnesium</keyword>
<feature type="binding site" evidence="12">
    <location>
        <position position="424"/>
    </location>
    <ligand>
        <name>Zn(2+)</name>
        <dbReference type="ChEBI" id="CHEBI:29105"/>
    </ligand>
</feature>
<dbReference type="InterPro" id="IPR001679">
    <property type="entry name" value="DNA_ligase"/>
</dbReference>
<evidence type="ECO:0000259" key="13">
    <source>
        <dbReference type="PROSITE" id="PS50172"/>
    </source>
</evidence>
<dbReference type="PIRSF" id="PIRSF001604">
    <property type="entry name" value="LigA"/>
    <property type="match status" value="1"/>
</dbReference>
<keyword evidence="9 12" id="KW-0234">DNA repair</keyword>
<sequence length="670" mass="74889">MEKKEVERRIEVLRREIHEHDHRYHVLNEPVISDQEYDATMRELLDLEKAHPELITPDSPSQRVGGEPLPYFEKVRHTQPMLSLANAFNFAELQEFDRRIRRLGEVDEVNYVCELKIDGLAVSIRYEEGVMVRGATRGDGNTGENITQNLKTIRSLPLRLGNQVTLEVRGEAFLPRKEFERINKQKESRGETLFANPRNAAAGALRQLDPRLAAERALDIFLYEMEGLQGSERPKTHTESLDRLSQWGLKVNPERVTVKGIDDVMQFIDHWREHREELGYDIDGIVIKVDDLELRERLGTTAKSPRWAIAYKFPAEEGVTVLRGIEINVGRTGAITPTARLDPVILAGTTVQRATLHNEDFIREKEILLGDHVIVKKAGDIIPEVVGVVPERRTGEEQPYRMPTECPECGSELVRLEGEVALRCINPQCPAQTREEIIHFVSRGAMNIEGLGEKVVTQLFNANLLRGPADLYDLKAEDLIPLERMGKKSVENLLAAIEGSKQNSVEKLLFGLGIRFVGAKGAQILAQHFGGMEAIMAADREALEAVDEIGPKMAESIETYFSKPEVKETIRRLEAAGVNMLYKGPVPVQQADSDSPFAGKTVVLTGTLESMSRKEAADRIEAQGGKVTGSVSKSTDYVIAGEKAGSKLKKARDLGVEIVDEQTFLGMLEE</sequence>
<comment type="caution">
    <text evidence="14">The sequence shown here is derived from an EMBL/GenBank/DDBJ whole genome shotgun (WGS) entry which is preliminary data.</text>
</comment>
<evidence type="ECO:0000256" key="12">
    <source>
        <dbReference type="HAMAP-Rule" id="MF_01588"/>
    </source>
</evidence>
<evidence type="ECO:0000256" key="1">
    <source>
        <dbReference type="ARBA" id="ARBA00004067"/>
    </source>
</evidence>
<comment type="cofactor">
    <cofactor evidence="12">
        <name>Mg(2+)</name>
        <dbReference type="ChEBI" id="CHEBI:18420"/>
    </cofactor>
    <cofactor evidence="12">
        <name>Mn(2+)</name>
        <dbReference type="ChEBI" id="CHEBI:29035"/>
    </cofactor>
</comment>
<evidence type="ECO:0000256" key="10">
    <source>
        <dbReference type="ARBA" id="ARBA00023211"/>
    </source>
</evidence>
<dbReference type="InterPro" id="IPR013839">
    <property type="entry name" value="DNAligase_adenylation"/>
</dbReference>
<feature type="domain" description="BRCT" evidence="13">
    <location>
        <begin position="592"/>
        <end position="670"/>
    </location>
</feature>
<keyword evidence="5 12" id="KW-0227">DNA damage</keyword>
<dbReference type="SMART" id="SM00532">
    <property type="entry name" value="LIGANc"/>
    <property type="match status" value="1"/>
</dbReference>
<evidence type="ECO:0000256" key="9">
    <source>
        <dbReference type="ARBA" id="ARBA00023204"/>
    </source>
</evidence>
<dbReference type="Pfam" id="PF03119">
    <property type="entry name" value="DNA_ligase_ZBD"/>
    <property type="match status" value="1"/>
</dbReference>